<dbReference type="InterPro" id="IPR011041">
    <property type="entry name" value="Quinoprot_gluc/sorb_DH_b-prop"/>
</dbReference>
<dbReference type="InterPro" id="IPR011042">
    <property type="entry name" value="6-blade_b-propeller_TolB-like"/>
</dbReference>
<feature type="chain" id="PRO_5045183313" evidence="1">
    <location>
        <begin position="25"/>
        <end position="437"/>
    </location>
</feature>
<evidence type="ECO:0000313" key="4">
    <source>
        <dbReference type="Proteomes" id="UP001597546"/>
    </source>
</evidence>
<dbReference type="Gene3D" id="2.120.10.30">
    <property type="entry name" value="TolB, C-terminal domain"/>
    <property type="match status" value="1"/>
</dbReference>
<dbReference type="InterPro" id="IPR012938">
    <property type="entry name" value="Glc/Sorbosone_DH"/>
</dbReference>
<name>A0ABW5TT58_9SPHI</name>
<comment type="caution">
    <text evidence="3">The sequence shown here is derived from an EMBL/GenBank/DDBJ whole genome shotgun (WGS) entry which is preliminary data.</text>
</comment>
<keyword evidence="4" id="KW-1185">Reference proteome</keyword>
<evidence type="ECO:0000259" key="2">
    <source>
        <dbReference type="Pfam" id="PF07995"/>
    </source>
</evidence>
<dbReference type="PROSITE" id="PS51257">
    <property type="entry name" value="PROKAR_LIPOPROTEIN"/>
    <property type="match status" value="1"/>
</dbReference>
<feature type="domain" description="Glucose/Sorbosone dehydrogenase" evidence="2">
    <location>
        <begin position="197"/>
        <end position="361"/>
    </location>
</feature>
<proteinExistence type="predicted"/>
<dbReference type="RefSeq" id="WP_379040271.1">
    <property type="nucleotide sequence ID" value="NZ_JBHSKW010000001.1"/>
</dbReference>
<protein>
    <submittedName>
        <fullName evidence="3">PQQ-dependent sugar dehydrogenase</fullName>
    </submittedName>
</protein>
<organism evidence="3 4">
    <name type="scientific">Pedobacter alpinus</name>
    <dbReference type="NCBI Taxonomy" id="1590643"/>
    <lineage>
        <taxon>Bacteria</taxon>
        <taxon>Pseudomonadati</taxon>
        <taxon>Bacteroidota</taxon>
        <taxon>Sphingobacteriia</taxon>
        <taxon>Sphingobacteriales</taxon>
        <taxon>Sphingobacteriaceae</taxon>
        <taxon>Pedobacter</taxon>
    </lineage>
</organism>
<reference evidence="4" key="1">
    <citation type="journal article" date="2019" name="Int. J. Syst. Evol. Microbiol.">
        <title>The Global Catalogue of Microorganisms (GCM) 10K type strain sequencing project: providing services to taxonomists for standard genome sequencing and annotation.</title>
        <authorList>
            <consortium name="The Broad Institute Genomics Platform"/>
            <consortium name="The Broad Institute Genome Sequencing Center for Infectious Disease"/>
            <person name="Wu L."/>
            <person name="Ma J."/>
        </authorList>
    </citation>
    <scope>NUCLEOTIDE SEQUENCE [LARGE SCALE GENOMIC DNA]</scope>
    <source>
        <strain evidence="4">KCTC 42456</strain>
    </source>
</reference>
<dbReference type="PANTHER" id="PTHR19328:SF55">
    <property type="entry name" value="BLR6566 PROTEIN"/>
    <property type="match status" value="1"/>
</dbReference>
<dbReference type="Proteomes" id="UP001597546">
    <property type="component" value="Unassembled WGS sequence"/>
</dbReference>
<evidence type="ECO:0000256" key="1">
    <source>
        <dbReference type="SAM" id="SignalP"/>
    </source>
</evidence>
<dbReference type="PANTHER" id="PTHR19328">
    <property type="entry name" value="HEDGEHOG-INTERACTING PROTEIN"/>
    <property type="match status" value="1"/>
</dbReference>
<dbReference type="EMBL" id="JBHULV010000044">
    <property type="protein sequence ID" value="MFD2732442.1"/>
    <property type="molecule type" value="Genomic_DNA"/>
</dbReference>
<feature type="signal peptide" evidence="1">
    <location>
        <begin position="1"/>
        <end position="24"/>
    </location>
</feature>
<dbReference type="Pfam" id="PF07995">
    <property type="entry name" value="GSDH"/>
    <property type="match status" value="1"/>
</dbReference>
<sequence length="437" mass="47315">MKKNIILFSIAVSLIFTACNSNKAANNDDISSDSVNVSNDSLAEISESKTKFSNIIGWKDGQAPIAPDGFVVTRFAEDIKSPRQTYIAPNGDVLIVLSNSERSAKEKVVGEITGKADAEVGGKSLNTIMLYRDEDGDGIAETKSVFLRGLNQPYGMLIIKDKFYVANTDGLMVYPYSAGATKIEGTGKKILELPAGGYNNHWTRNLIANADNNKIYVSVGSGSNVGENGMDKEVRRATILEVNPDGTGERLYGTGLRNPVGMSWNPVTKELWTAVNERDELGDNLVPDYITSVKPDAFYGWPYSYFGQNVDPRREGEKPELVAKAIAPDYALAPHSASLGLAFYTGNQFPEKYKNGAFIGQHGSWNRSKFTGYKVVFVPFKDGKPAGKEEDFLSGFVVGDGGRDVYGRPVGVSVAKDGALLVCDDGAGVVWRVAAKK</sequence>
<dbReference type="SUPFAM" id="SSF50952">
    <property type="entry name" value="Soluble quinoprotein glucose dehydrogenase"/>
    <property type="match status" value="1"/>
</dbReference>
<gene>
    <name evidence="3" type="ORF">ACFSSE_12095</name>
</gene>
<accession>A0ABW5TT58</accession>
<evidence type="ECO:0000313" key="3">
    <source>
        <dbReference type="EMBL" id="MFD2732442.1"/>
    </source>
</evidence>
<keyword evidence="1" id="KW-0732">Signal</keyword>